<organism evidence="2 3">
    <name type="scientific">Sphingobacterium thalpophilum</name>
    <dbReference type="NCBI Taxonomy" id="259"/>
    <lineage>
        <taxon>Bacteria</taxon>
        <taxon>Pseudomonadati</taxon>
        <taxon>Bacteroidota</taxon>
        <taxon>Sphingobacteriia</taxon>
        <taxon>Sphingobacteriales</taxon>
        <taxon>Sphingobacteriaceae</taxon>
        <taxon>Sphingobacterium</taxon>
    </lineage>
</organism>
<dbReference type="Gene3D" id="3.10.20.30">
    <property type="match status" value="1"/>
</dbReference>
<evidence type="ECO:0000313" key="4">
    <source>
        <dbReference type="Proteomes" id="UP001566204"/>
    </source>
</evidence>
<evidence type="ECO:0000313" key="1">
    <source>
        <dbReference type="EMBL" id="MEZ0453148.1"/>
    </source>
</evidence>
<keyword evidence="4" id="KW-1185">Reference proteome</keyword>
<gene>
    <name evidence="2" type="primary">moaD</name>
    <name evidence="1" type="ORF">ABTW24_16250</name>
    <name evidence="2" type="ORF">NCTC11429_03975</name>
</gene>
<protein>
    <submittedName>
        <fullName evidence="1">MoaD/ThiS family protein</fullName>
    </submittedName>
    <submittedName>
        <fullName evidence="2">Sulfur carrier protein moaD</fullName>
    </submittedName>
</protein>
<dbReference type="AlphaFoldDB" id="A0A4U9VRA5"/>
<reference evidence="2 3" key="1">
    <citation type="submission" date="2019-05" db="EMBL/GenBank/DDBJ databases">
        <authorList>
            <consortium name="Pathogen Informatics"/>
        </authorList>
    </citation>
    <scope>NUCLEOTIDE SEQUENCE [LARGE SCALE GENOMIC DNA]</scope>
    <source>
        <strain evidence="2 3">NCTC11429</strain>
    </source>
</reference>
<evidence type="ECO:0000313" key="3">
    <source>
        <dbReference type="Proteomes" id="UP000308196"/>
    </source>
</evidence>
<sequence length="75" mass="7967">MKVKVKTFGSLTELLEKEFYITAVDTADLVATLTAQQPALANRSLLIAVNNTLVKETTALAADDIVALMPPYSGG</sequence>
<dbReference type="STRING" id="1123265.GCA_000686625_04177"/>
<dbReference type="RefSeq" id="WP_028070829.1">
    <property type="nucleotide sequence ID" value="NZ_CP141191.1"/>
</dbReference>
<dbReference type="InterPro" id="IPR012675">
    <property type="entry name" value="Beta-grasp_dom_sf"/>
</dbReference>
<proteinExistence type="predicted"/>
<dbReference type="KEGG" id="stha:NCTC11429_03975"/>
<dbReference type="InterPro" id="IPR003749">
    <property type="entry name" value="ThiS/MoaD-like"/>
</dbReference>
<evidence type="ECO:0000313" key="2">
    <source>
        <dbReference type="EMBL" id="VTR49900.1"/>
    </source>
</evidence>
<dbReference type="GeneID" id="78464598"/>
<dbReference type="SUPFAM" id="SSF54285">
    <property type="entry name" value="MoaD/ThiS"/>
    <property type="match status" value="1"/>
</dbReference>
<dbReference type="Pfam" id="PF02597">
    <property type="entry name" value="ThiS"/>
    <property type="match status" value="1"/>
</dbReference>
<name>A0A4U9VRA5_9SPHI</name>
<dbReference type="InterPro" id="IPR016155">
    <property type="entry name" value="Mopterin_synth/thiamin_S_b"/>
</dbReference>
<dbReference type="EMBL" id="LR590484">
    <property type="protein sequence ID" value="VTR49900.1"/>
    <property type="molecule type" value="Genomic_DNA"/>
</dbReference>
<dbReference type="Proteomes" id="UP000308196">
    <property type="component" value="Chromosome"/>
</dbReference>
<dbReference type="Proteomes" id="UP001566204">
    <property type="component" value="Unassembled WGS sequence"/>
</dbReference>
<reference evidence="1 4" key="2">
    <citation type="submission" date="2024-06" db="EMBL/GenBank/DDBJ databases">
        <title>Soil Sphingobacterium thalpophilum.</title>
        <authorList>
            <person name="Yang J."/>
            <person name="Li J."/>
        </authorList>
    </citation>
    <scope>NUCLEOTIDE SEQUENCE [LARGE SCALE GENOMIC DNA]</scope>
    <source>
        <strain evidence="1 4">22g91tb</strain>
    </source>
</reference>
<dbReference type="EMBL" id="JBEOQB010000004">
    <property type="protein sequence ID" value="MEZ0453148.1"/>
    <property type="molecule type" value="Genomic_DNA"/>
</dbReference>
<accession>A0A4U9VRA5</accession>